<dbReference type="Proteomes" id="UP001295463">
    <property type="component" value="Chromosome"/>
</dbReference>
<evidence type="ECO:0000313" key="3">
    <source>
        <dbReference type="Proteomes" id="UP001295463"/>
    </source>
</evidence>
<protein>
    <recommendedName>
        <fullName evidence="1">HipA N-terminal subdomain 1 domain-containing protein</fullName>
    </recommendedName>
</protein>
<gene>
    <name evidence="2" type="ORF">GEAMG1_2362</name>
</gene>
<reference evidence="2 3" key="1">
    <citation type="submission" date="2022-03" db="EMBL/GenBank/DDBJ databases">
        <authorList>
            <person name="Koch H."/>
        </authorList>
    </citation>
    <scope>NUCLEOTIDE SEQUENCE [LARGE SCALE GENOMIC DNA]</scope>
    <source>
        <strain evidence="2 3">G1</strain>
    </source>
</reference>
<evidence type="ECO:0000313" key="2">
    <source>
        <dbReference type="EMBL" id="CAH2032198.1"/>
    </source>
</evidence>
<dbReference type="InterPro" id="IPR017508">
    <property type="entry name" value="HipA_N1"/>
</dbReference>
<keyword evidence="3" id="KW-1185">Reference proteome</keyword>
<dbReference type="Pfam" id="PF13657">
    <property type="entry name" value="Couple_hipA"/>
    <property type="match status" value="1"/>
</dbReference>
<organism evidence="2 3">
    <name type="scientific">Trichlorobacter ammonificans</name>
    <dbReference type="NCBI Taxonomy" id="2916410"/>
    <lineage>
        <taxon>Bacteria</taxon>
        <taxon>Pseudomonadati</taxon>
        <taxon>Thermodesulfobacteriota</taxon>
        <taxon>Desulfuromonadia</taxon>
        <taxon>Geobacterales</taxon>
        <taxon>Geobacteraceae</taxon>
        <taxon>Trichlorobacter</taxon>
    </lineage>
</organism>
<proteinExistence type="predicted"/>
<feature type="domain" description="HipA N-terminal subdomain 1" evidence="1">
    <location>
        <begin position="5"/>
        <end position="73"/>
    </location>
</feature>
<dbReference type="RefSeq" id="WP_374215761.1">
    <property type="nucleotide sequence ID" value="NZ_OW150024.1"/>
</dbReference>
<sequence length="78" mass="8648">MAATLTVHLDRRHLGKILLEEKSEQYGLEYAPSWLDGGGFPVSPHLKPGDCSSESVKRFLANLLPEGRWLEELSVASL</sequence>
<accession>A0ABM9DCW7</accession>
<evidence type="ECO:0000259" key="1">
    <source>
        <dbReference type="Pfam" id="PF13657"/>
    </source>
</evidence>
<dbReference type="EMBL" id="OW150024">
    <property type="protein sequence ID" value="CAH2032198.1"/>
    <property type="molecule type" value="Genomic_DNA"/>
</dbReference>
<name>A0ABM9DCW7_9BACT</name>
<dbReference type="NCBIfam" id="TIGR03071">
    <property type="entry name" value="couple_hipA"/>
    <property type="match status" value="1"/>
</dbReference>